<dbReference type="Proteomes" id="UP000694941">
    <property type="component" value="Unplaced"/>
</dbReference>
<name>A0ABM1B719_LIMPO</name>
<evidence type="ECO:0000256" key="3">
    <source>
        <dbReference type="ARBA" id="ARBA00020636"/>
    </source>
</evidence>
<evidence type="ECO:0000256" key="8">
    <source>
        <dbReference type="ARBA" id="ARBA00023242"/>
    </source>
</evidence>
<keyword evidence="6 11" id="KW-0010">Activator</keyword>
<reference evidence="14" key="1">
    <citation type="submission" date="2025-08" db="UniProtKB">
        <authorList>
            <consortium name="RefSeq"/>
        </authorList>
    </citation>
    <scope>IDENTIFICATION</scope>
    <source>
        <tissue evidence="14">Muscle</tissue>
    </source>
</reference>
<dbReference type="InterPro" id="IPR039242">
    <property type="entry name" value="MED9_metazoa"/>
</dbReference>
<dbReference type="InterPro" id="IPR037212">
    <property type="entry name" value="Med7/Med21-like"/>
</dbReference>
<dbReference type="SUPFAM" id="SSF140718">
    <property type="entry name" value="Mediator hinge subcomplex-like"/>
    <property type="match status" value="1"/>
</dbReference>
<comment type="subunit">
    <text evidence="11">Component of the Mediator complex.</text>
</comment>
<keyword evidence="4 11" id="KW-0805">Transcription regulation</keyword>
<keyword evidence="13" id="KW-1185">Reference proteome</keyword>
<evidence type="ECO:0000256" key="9">
    <source>
        <dbReference type="ARBA" id="ARBA00025687"/>
    </source>
</evidence>
<gene>
    <name evidence="14" type="primary">LOC106460899</name>
    <name evidence="11" type="synonym">MED9</name>
</gene>
<evidence type="ECO:0000256" key="1">
    <source>
        <dbReference type="ARBA" id="ARBA00004123"/>
    </source>
</evidence>
<evidence type="ECO:0000256" key="12">
    <source>
        <dbReference type="SAM" id="Coils"/>
    </source>
</evidence>
<protein>
    <recommendedName>
        <fullName evidence="3 11">Mediator of RNA polymerase II transcription subunit 9</fullName>
    </recommendedName>
    <alternativeName>
        <fullName evidence="10 11">Mediator complex subunit 9</fullName>
    </alternativeName>
</protein>
<dbReference type="GeneID" id="106460899"/>
<accession>A0ABM1B719</accession>
<dbReference type="Gene3D" id="6.10.280.10">
    <property type="entry name" value="Mediator complex, subunit Med21"/>
    <property type="match status" value="1"/>
</dbReference>
<evidence type="ECO:0000256" key="4">
    <source>
        <dbReference type="ARBA" id="ARBA00023015"/>
    </source>
</evidence>
<evidence type="ECO:0000256" key="11">
    <source>
        <dbReference type="RuleBase" id="RU364145"/>
    </source>
</evidence>
<dbReference type="InterPro" id="IPR011425">
    <property type="entry name" value="Med9"/>
</dbReference>
<evidence type="ECO:0000256" key="2">
    <source>
        <dbReference type="ARBA" id="ARBA00008089"/>
    </source>
</evidence>
<keyword evidence="7 11" id="KW-0804">Transcription</keyword>
<organism evidence="13 14">
    <name type="scientific">Limulus polyphemus</name>
    <name type="common">Atlantic horseshoe crab</name>
    <dbReference type="NCBI Taxonomy" id="6850"/>
    <lineage>
        <taxon>Eukaryota</taxon>
        <taxon>Metazoa</taxon>
        <taxon>Ecdysozoa</taxon>
        <taxon>Arthropoda</taxon>
        <taxon>Chelicerata</taxon>
        <taxon>Merostomata</taxon>
        <taxon>Xiphosura</taxon>
        <taxon>Limulidae</taxon>
        <taxon>Limulus</taxon>
    </lineage>
</organism>
<dbReference type="Pfam" id="PF07544">
    <property type="entry name" value="Med9"/>
    <property type="match status" value="1"/>
</dbReference>
<evidence type="ECO:0000256" key="5">
    <source>
        <dbReference type="ARBA" id="ARBA00023054"/>
    </source>
</evidence>
<evidence type="ECO:0000256" key="6">
    <source>
        <dbReference type="ARBA" id="ARBA00023159"/>
    </source>
</evidence>
<evidence type="ECO:0000256" key="7">
    <source>
        <dbReference type="ARBA" id="ARBA00023163"/>
    </source>
</evidence>
<sequence length="100" mass="11994">MSEGEVNTDFLPLIYDIIRSIERDSHDGSQKRENYDSSQKVQELKQKLQQCRDQIQKLPGIEYSREEQLKRLESLRKQLALKRELLLKYKNMCHFDIPKL</sequence>
<keyword evidence="5 12" id="KW-0175">Coiled coil</keyword>
<evidence type="ECO:0000313" key="14">
    <source>
        <dbReference type="RefSeq" id="XP_013776110.1"/>
    </source>
</evidence>
<comment type="similarity">
    <text evidence="2 11">Belongs to the Mediator complex subunit 9 family.</text>
</comment>
<feature type="coiled-coil region" evidence="12">
    <location>
        <begin position="34"/>
        <end position="92"/>
    </location>
</feature>
<dbReference type="RefSeq" id="XP_013776110.1">
    <property type="nucleotide sequence ID" value="XM_013920656.2"/>
</dbReference>
<proteinExistence type="inferred from homology"/>
<keyword evidence="8 11" id="KW-0539">Nucleus</keyword>
<dbReference type="PANTHER" id="PTHR20844:SF0">
    <property type="entry name" value="MEDIATOR OF RNA POLYMERASE II TRANSCRIPTION SUBUNIT 9"/>
    <property type="match status" value="1"/>
</dbReference>
<evidence type="ECO:0000313" key="13">
    <source>
        <dbReference type="Proteomes" id="UP000694941"/>
    </source>
</evidence>
<evidence type="ECO:0000256" key="10">
    <source>
        <dbReference type="ARBA" id="ARBA00031260"/>
    </source>
</evidence>
<dbReference type="PANTHER" id="PTHR20844">
    <property type="entry name" value="MEDIATOR OF RNA POLYMERASE II TRANSCRIPTION, SUBUNIT 9"/>
    <property type="match status" value="1"/>
</dbReference>
<comment type="function">
    <text evidence="9 11">Component of the Mediator complex, a coactivator involved in the regulated transcription of nearly all RNA polymerase II-dependent genes. Mediator functions as a bridge to convey information from gene-specific regulatory proteins to the basal RNA polymerase II transcription machinery. Mediator is recruited to promoters by direct interactions with regulatory proteins and serves as a scaffold for the assembly of a functional preinitiation complex with RNA polymerase II and the general transcription factors.</text>
</comment>
<comment type="subcellular location">
    <subcellularLocation>
        <location evidence="1 11">Nucleus</location>
    </subcellularLocation>
</comment>